<comment type="similarity">
    <text evidence="1">Belongs to the 'GDSL' lipolytic enzyme family. Platelet-activating factor acetylhydrolase IB beta/gamma subunits subfamily.</text>
</comment>
<dbReference type="PANTHER" id="PTHR11852">
    <property type="entry name" value="PLATELET-ACTIVATING FACTOR ACETYLHYDROLASE"/>
    <property type="match status" value="1"/>
</dbReference>
<keyword evidence="5" id="KW-1185">Reference proteome</keyword>
<evidence type="ECO:0000259" key="3">
    <source>
        <dbReference type="Pfam" id="PF13472"/>
    </source>
</evidence>
<evidence type="ECO:0000313" key="5">
    <source>
        <dbReference type="Proteomes" id="UP000315017"/>
    </source>
</evidence>
<feature type="chain" id="PRO_5022144975" evidence="2">
    <location>
        <begin position="21"/>
        <end position="240"/>
    </location>
</feature>
<gene>
    <name evidence="4" type="ORF">ETAA8_59740</name>
</gene>
<dbReference type="AlphaFoldDB" id="A0A517YKR3"/>
<name>A0A517YKR3_9BACT</name>
<dbReference type="EMBL" id="CP036274">
    <property type="protein sequence ID" value="QDU30825.1"/>
    <property type="molecule type" value="Genomic_DNA"/>
</dbReference>
<dbReference type="SUPFAM" id="SSF52266">
    <property type="entry name" value="SGNH hydrolase"/>
    <property type="match status" value="1"/>
</dbReference>
<protein>
    <submittedName>
        <fullName evidence="4">GDSL-like Lipase/Acylhydrolase</fullName>
    </submittedName>
</protein>
<reference evidence="4 5" key="1">
    <citation type="submission" date="2019-02" db="EMBL/GenBank/DDBJ databases">
        <title>Deep-cultivation of Planctomycetes and their phenomic and genomic characterization uncovers novel biology.</title>
        <authorList>
            <person name="Wiegand S."/>
            <person name="Jogler M."/>
            <person name="Boedeker C."/>
            <person name="Pinto D."/>
            <person name="Vollmers J."/>
            <person name="Rivas-Marin E."/>
            <person name="Kohn T."/>
            <person name="Peeters S.H."/>
            <person name="Heuer A."/>
            <person name="Rast P."/>
            <person name="Oberbeckmann S."/>
            <person name="Bunk B."/>
            <person name="Jeske O."/>
            <person name="Meyerdierks A."/>
            <person name="Storesund J.E."/>
            <person name="Kallscheuer N."/>
            <person name="Luecker S."/>
            <person name="Lage O.M."/>
            <person name="Pohl T."/>
            <person name="Merkel B.J."/>
            <person name="Hornburger P."/>
            <person name="Mueller R.-W."/>
            <person name="Bruemmer F."/>
            <person name="Labrenz M."/>
            <person name="Spormann A.M."/>
            <person name="Op den Camp H."/>
            <person name="Overmann J."/>
            <person name="Amann R."/>
            <person name="Jetten M.S.M."/>
            <person name="Mascher T."/>
            <person name="Medema M.H."/>
            <person name="Devos D.P."/>
            <person name="Kaster A.-K."/>
            <person name="Ovreas L."/>
            <person name="Rohde M."/>
            <person name="Galperin M.Y."/>
            <person name="Jogler C."/>
        </authorList>
    </citation>
    <scope>NUCLEOTIDE SEQUENCE [LARGE SCALE GENOMIC DNA]</scope>
    <source>
        <strain evidence="4 5">ETA_A8</strain>
    </source>
</reference>
<dbReference type="Proteomes" id="UP000315017">
    <property type="component" value="Chromosome"/>
</dbReference>
<accession>A0A517YKR3</accession>
<dbReference type="InterPro" id="IPR013830">
    <property type="entry name" value="SGNH_hydro"/>
</dbReference>
<feature type="domain" description="SGNH hydrolase-type esterase" evidence="3">
    <location>
        <begin position="62"/>
        <end position="225"/>
    </location>
</feature>
<sequence precursor="true">MNSQLASLALLFVAHVSLLAAEDPAVPMKRTKEYSWMKVATWDARHEQYLRRAKEGNCDLLFLGDSITEGWGNNETWKKLFVPRKAINFGIGGDTTQNVLWRISNGELDGIHPKAVVLMIGTNNFGLHNDKPEDVVRGVAAVVKTLREKLPEAKILLLGMFPRDQKPGTDFRKRIATANDGLAKLADSERVQYLDIGNKFLSEDGTLSKEIMPDFLHLSAKGYEIWGAAIEPSVKKMLGE</sequence>
<dbReference type="Gene3D" id="3.40.50.1110">
    <property type="entry name" value="SGNH hydrolase"/>
    <property type="match status" value="1"/>
</dbReference>
<keyword evidence="2" id="KW-0732">Signal</keyword>
<keyword evidence="4" id="KW-0378">Hydrolase</keyword>
<dbReference type="RefSeq" id="WP_145096913.1">
    <property type="nucleotide sequence ID" value="NZ_CP036274.1"/>
</dbReference>
<dbReference type="Pfam" id="PF13472">
    <property type="entry name" value="Lipase_GDSL_2"/>
    <property type="match status" value="1"/>
</dbReference>
<evidence type="ECO:0000256" key="1">
    <source>
        <dbReference type="ARBA" id="ARBA00038184"/>
    </source>
</evidence>
<dbReference type="InterPro" id="IPR036514">
    <property type="entry name" value="SGNH_hydro_sf"/>
</dbReference>
<dbReference type="OrthoDB" id="2513075at2"/>
<dbReference type="PANTHER" id="PTHR11852:SF0">
    <property type="entry name" value="PLATELET-ACTIVATING FACTOR ACETYLHYDROLASE IB SUBUNIT BETA HOMOLOG"/>
    <property type="match status" value="1"/>
</dbReference>
<organism evidence="4 5">
    <name type="scientific">Anatilimnocola aggregata</name>
    <dbReference type="NCBI Taxonomy" id="2528021"/>
    <lineage>
        <taxon>Bacteria</taxon>
        <taxon>Pseudomonadati</taxon>
        <taxon>Planctomycetota</taxon>
        <taxon>Planctomycetia</taxon>
        <taxon>Pirellulales</taxon>
        <taxon>Pirellulaceae</taxon>
        <taxon>Anatilimnocola</taxon>
    </lineage>
</organism>
<dbReference type="KEGG" id="aagg:ETAA8_59740"/>
<evidence type="ECO:0000313" key="4">
    <source>
        <dbReference type="EMBL" id="QDU30825.1"/>
    </source>
</evidence>
<dbReference type="GO" id="GO:0016788">
    <property type="term" value="F:hydrolase activity, acting on ester bonds"/>
    <property type="evidence" value="ECO:0007669"/>
    <property type="project" value="UniProtKB-ARBA"/>
</dbReference>
<proteinExistence type="inferred from homology"/>
<feature type="signal peptide" evidence="2">
    <location>
        <begin position="1"/>
        <end position="20"/>
    </location>
</feature>
<evidence type="ECO:0000256" key="2">
    <source>
        <dbReference type="SAM" id="SignalP"/>
    </source>
</evidence>
<dbReference type="CDD" id="cd01820">
    <property type="entry name" value="PAF_acetylesterase_like"/>
    <property type="match status" value="1"/>
</dbReference>